<evidence type="ECO:0000313" key="3">
    <source>
        <dbReference type="EMBL" id="NEE03710.1"/>
    </source>
</evidence>
<evidence type="ECO:0000256" key="1">
    <source>
        <dbReference type="SAM" id="MobiDB-lite"/>
    </source>
</evidence>
<keyword evidence="4" id="KW-1185">Reference proteome</keyword>
<keyword evidence="2" id="KW-0812">Transmembrane</keyword>
<keyword evidence="2" id="KW-0472">Membrane</keyword>
<protein>
    <submittedName>
        <fullName evidence="3">Uncharacterized protein</fullName>
    </submittedName>
</protein>
<dbReference type="Proteomes" id="UP000475214">
    <property type="component" value="Unassembled WGS sequence"/>
</dbReference>
<dbReference type="AlphaFoldDB" id="A0A6L9SI11"/>
<proteinExistence type="predicted"/>
<feature type="transmembrane region" description="Helical" evidence="2">
    <location>
        <begin position="226"/>
        <end position="247"/>
    </location>
</feature>
<feature type="transmembrane region" description="Helical" evidence="2">
    <location>
        <begin position="67"/>
        <end position="85"/>
    </location>
</feature>
<evidence type="ECO:0000313" key="4">
    <source>
        <dbReference type="Proteomes" id="UP000475214"/>
    </source>
</evidence>
<name>A0A6L9SI11_9ACTN</name>
<feature type="transmembrane region" description="Helical" evidence="2">
    <location>
        <begin position="187"/>
        <end position="205"/>
    </location>
</feature>
<feature type="transmembrane region" description="Helical" evidence="2">
    <location>
        <begin position="157"/>
        <end position="175"/>
    </location>
</feature>
<comment type="caution">
    <text evidence="3">The sequence shown here is derived from an EMBL/GenBank/DDBJ whole genome shotgun (WGS) entry which is preliminary data.</text>
</comment>
<feature type="transmembrane region" description="Helical" evidence="2">
    <location>
        <begin position="92"/>
        <end position="114"/>
    </location>
</feature>
<gene>
    <name evidence="3" type="ORF">G1H10_26435</name>
</gene>
<organism evidence="3 4">
    <name type="scientific">Phytoactinopolyspora halotolerans</name>
    <dbReference type="NCBI Taxonomy" id="1981512"/>
    <lineage>
        <taxon>Bacteria</taxon>
        <taxon>Bacillati</taxon>
        <taxon>Actinomycetota</taxon>
        <taxon>Actinomycetes</taxon>
        <taxon>Jiangellales</taxon>
        <taxon>Jiangellaceae</taxon>
        <taxon>Phytoactinopolyspora</taxon>
    </lineage>
</organism>
<feature type="region of interest" description="Disordered" evidence="1">
    <location>
        <begin position="298"/>
        <end position="320"/>
    </location>
</feature>
<sequence>MTTPTATRAALATGAVIAVGGAVLAYLTWWYALRTHRGQLIDMMAYEDLATMLREPRWPAIESVVDTTRILALAGMLIVVALALAHRRAWQTVAQLVVITVGAMSTAFVMNALAPPMFQGHSVPVYMFSESVDLTTVLFICAGAAVVYAVQPPARPVAALLIVVPISILTAAQLTSYGQGVSPHVTAYLVVTMWIGLAAVATALMRRAGHTFPPISHRPGSRAATMSVAVALAFMTVTAAVAAVTLIGQWLDGELPSLGYRGDQAFALLAGALAIGATSCVASIAALVSSNATERLAEPSEPALVPPADPADAGQSVGQA</sequence>
<feature type="transmembrane region" description="Helical" evidence="2">
    <location>
        <begin position="267"/>
        <end position="288"/>
    </location>
</feature>
<feature type="transmembrane region" description="Helical" evidence="2">
    <location>
        <begin position="134"/>
        <end position="150"/>
    </location>
</feature>
<reference evidence="3 4" key="1">
    <citation type="submission" date="2020-02" db="EMBL/GenBank/DDBJ databases">
        <authorList>
            <person name="Li X.-J."/>
            <person name="Han X.-M."/>
        </authorList>
    </citation>
    <scope>NUCLEOTIDE SEQUENCE [LARGE SCALE GENOMIC DNA]</scope>
    <source>
        <strain evidence="3 4">CCTCC AB 2017055</strain>
    </source>
</reference>
<feature type="transmembrane region" description="Helical" evidence="2">
    <location>
        <begin position="9"/>
        <end position="32"/>
    </location>
</feature>
<evidence type="ECO:0000256" key="2">
    <source>
        <dbReference type="SAM" id="Phobius"/>
    </source>
</evidence>
<keyword evidence="2" id="KW-1133">Transmembrane helix</keyword>
<accession>A0A6L9SI11</accession>
<dbReference type="EMBL" id="JAAGOA010000025">
    <property type="protein sequence ID" value="NEE03710.1"/>
    <property type="molecule type" value="Genomic_DNA"/>
</dbReference>
<dbReference type="RefSeq" id="WP_163743616.1">
    <property type="nucleotide sequence ID" value="NZ_JAAGOA010000025.1"/>
</dbReference>